<dbReference type="InterPro" id="IPR016195">
    <property type="entry name" value="Pol/histidinol_Pase-like"/>
</dbReference>
<dbReference type="RefSeq" id="WP_107033311.1">
    <property type="nucleotide sequence ID" value="NZ_PUEC01000042.1"/>
</dbReference>
<gene>
    <name evidence="3" type="ORF">C5O23_12780</name>
</gene>
<keyword evidence="4" id="KW-1185">Reference proteome</keyword>
<dbReference type="Gene3D" id="3.40.50.300">
    <property type="entry name" value="P-loop containing nucleotide triphosphate hydrolases"/>
    <property type="match status" value="2"/>
</dbReference>
<dbReference type="EMBL" id="PUEC01000042">
    <property type="protein sequence ID" value="PWB00434.1"/>
    <property type="molecule type" value="Genomic_DNA"/>
</dbReference>
<reference evidence="4" key="1">
    <citation type="submission" date="2018-02" db="EMBL/GenBank/DDBJ databases">
        <authorList>
            <person name="Clavel T."/>
            <person name="Strowig T."/>
        </authorList>
    </citation>
    <scope>NUCLEOTIDE SEQUENCE [LARGE SCALE GENOMIC DNA]</scope>
    <source>
        <strain evidence="4">DSM 103720</strain>
    </source>
</reference>
<dbReference type="SUPFAM" id="SSF52540">
    <property type="entry name" value="P-loop containing nucleoside triphosphate hydrolases"/>
    <property type="match status" value="1"/>
</dbReference>
<protein>
    <submittedName>
        <fullName evidence="3">PHP domain-containing protein</fullName>
    </submittedName>
</protein>
<dbReference type="Pfam" id="PF02811">
    <property type="entry name" value="PHP"/>
    <property type="match status" value="1"/>
</dbReference>
<dbReference type="NCBIfam" id="NF045780">
    <property type="entry name" value="TrlF_fam_ATP"/>
    <property type="match status" value="1"/>
</dbReference>
<sequence>MNNPIGSLWNKWDLHLHTDASDGKGSCQDILDEAIAKNIKCIAITDHHTVDNVDMMKTLAKDAGVTVISGVEFRTEYGRASVHMIGLFPDEFNGITLTSEFLKENVLNQLGISRSRIIQIGRESLKQDGLPEASYFKDGMFRVQVNFKDAANLIHKYGGIVTVHAGSKSNSIDEEMKHEGKSKKNVSIEDSLGPVKEELFRDGYIDICDLTKPKEAGFYQKTFRKPSITTSDAHEVSEVGTNACWIKADLTFEGLRQILAEPERISFEEPEILARIKRNPDKFIRSLEIRRISGATMPEKWFDSIRIQLNPGLVAIIGNKGSGKSALTDIIALCADSTNQNWAFLTPAKFRMPKPYNRSKQTEAYIQWVDNSSSTIKTLDMSTEATKPERVKYIPQNFLETLCTTEDDQKFESELKKIIFQYLAPAQRYGYNDLDEIINYLTKENADACSDIQSRIREINREIIAMEAMRTPAYRDTLANELAYKQSQLSNVQSAKPKEVAKPSVDEDPEAKKIQEEIDKLNESCKMMEISLQALESEKEEKVKTIQDLKASKERIDRLTLQIEAVKQELRLLYEKNNLNIDSVLNVTYTPDLISSKLKELSERVDEIDNHLNEDKSGSLRKQYLLESEKLNLAKQKLSAPELEYQKYLKEKLEWEKLLEDITGTPEKEGSIKYLQSRIDYIEHNLNKELSQKIEKREDLVKDLMQKKHQVLETYENLFAPVVKFIEDYHEELKDYPIEFDSTFSLRNFGDRFFDFVSQQASGSYYGKEQGQARIKSNIDSVDMSDILSIVAFANLINSDLLYDKRDDNNDFRSVENQLKKGHTQQELYDFIYCMDYVHPFFQLKMNGKPLSSLSPGERGALLLLLYLFIDMDDKPLIIDQPEENLDNESVYRYLVHFIKAAKRKRQIIMVTHNPNLAVVCDADQIIQMKIDKLHGNEVSFVSGAIENPIMNKIIVDILEGTYPAFHNRDCKYFDKTI</sequence>
<dbReference type="Gene3D" id="3.20.20.140">
    <property type="entry name" value="Metal-dependent hydrolases"/>
    <property type="match status" value="1"/>
</dbReference>
<dbReference type="SMART" id="SM00481">
    <property type="entry name" value="POLIIIAc"/>
    <property type="match status" value="1"/>
</dbReference>
<dbReference type="InterPro" id="IPR052018">
    <property type="entry name" value="PHP_domain"/>
</dbReference>
<feature type="domain" description="Polymerase/histidinol phosphatase N-terminal" evidence="2">
    <location>
        <begin position="12"/>
        <end position="77"/>
    </location>
</feature>
<organism evidence="3 4">
    <name type="scientific">Duncaniella muris</name>
    <dbReference type="NCBI Taxonomy" id="2094150"/>
    <lineage>
        <taxon>Bacteria</taxon>
        <taxon>Pseudomonadati</taxon>
        <taxon>Bacteroidota</taxon>
        <taxon>Bacteroidia</taxon>
        <taxon>Bacteroidales</taxon>
        <taxon>Muribaculaceae</taxon>
        <taxon>Duncaniella</taxon>
    </lineage>
</organism>
<evidence type="ECO:0000313" key="3">
    <source>
        <dbReference type="EMBL" id="PWB00434.1"/>
    </source>
</evidence>
<dbReference type="GO" id="GO:0035312">
    <property type="term" value="F:5'-3' DNA exonuclease activity"/>
    <property type="evidence" value="ECO:0007669"/>
    <property type="project" value="TreeGrafter"/>
</dbReference>
<dbReference type="Proteomes" id="UP000244905">
    <property type="component" value="Unassembled WGS sequence"/>
</dbReference>
<dbReference type="GO" id="GO:0004534">
    <property type="term" value="F:5'-3' RNA exonuclease activity"/>
    <property type="evidence" value="ECO:0007669"/>
    <property type="project" value="TreeGrafter"/>
</dbReference>
<evidence type="ECO:0000313" key="4">
    <source>
        <dbReference type="Proteomes" id="UP000244905"/>
    </source>
</evidence>
<dbReference type="SUPFAM" id="SSF89550">
    <property type="entry name" value="PHP domain-like"/>
    <property type="match status" value="1"/>
</dbReference>
<dbReference type="AlphaFoldDB" id="A0A2V1ILV3"/>
<proteinExistence type="predicted"/>
<feature type="coiled-coil region" evidence="1">
    <location>
        <begin position="511"/>
        <end position="576"/>
    </location>
</feature>
<dbReference type="GeneID" id="82527197"/>
<dbReference type="CDD" id="cd00267">
    <property type="entry name" value="ABC_ATPase"/>
    <property type="match status" value="1"/>
</dbReference>
<name>A0A2V1ILV3_9BACT</name>
<dbReference type="InterPro" id="IPR004013">
    <property type="entry name" value="PHP_dom"/>
</dbReference>
<evidence type="ECO:0000256" key="1">
    <source>
        <dbReference type="SAM" id="Coils"/>
    </source>
</evidence>
<evidence type="ECO:0000259" key="2">
    <source>
        <dbReference type="SMART" id="SM00481"/>
    </source>
</evidence>
<comment type="caution">
    <text evidence="3">The sequence shown here is derived from an EMBL/GenBank/DDBJ whole genome shotgun (WGS) entry which is preliminary data.</text>
</comment>
<dbReference type="GO" id="GO:0005524">
    <property type="term" value="F:ATP binding"/>
    <property type="evidence" value="ECO:0007669"/>
    <property type="project" value="InterPro"/>
</dbReference>
<keyword evidence="1" id="KW-0175">Coiled coil</keyword>
<dbReference type="InterPro" id="IPR054787">
    <property type="entry name" value="TrlF_ATPase"/>
</dbReference>
<dbReference type="GO" id="GO:0016887">
    <property type="term" value="F:ATP hydrolysis activity"/>
    <property type="evidence" value="ECO:0007669"/>
    <property type="project" value="InterPro"/>
</dbReference>
<dbReference type="PANTHER" id="PTHR42924">
    <property type="entry name" value="EXONUCLEASE"/>
    <property type="match status" value="1"/>
</dbReference>
<dbReference type="InterPro" id="IPR003141">
    <property type="entry name" value="Pol/His_phosphatase_N"/>
</dbReference>
<dbReference type="PANTHER" id="PTHR42924:SF3">
    <property type="entry name" value="POLYMERASE_HISTIDINOL PHOSPHATASE N-TERMINAL DOMAIN-CONTAINING PROTEIN"/>
    <property type="match status" value="1"/>
</dbReference>
<accession>A0A2V1ILV3</accession>
<dbReference type="InterPro" id="IPR027417">
    <property type="entry name" value="P-loop_NTPase"/>
</dbReference>